<comment type="catalytic activity">
    <reaction evidence="21">
        <text>DNA(n) + a 2'-deoxyribonucleoside 5'-triphosphate = DNA(n+1) + diphosphate</text>
        <dbReference type="Rhea" id="RHEA:22508"/>
        <dbReference type="Rhea" id="RHEA-COMP:17339"/>
        <dbReference type="Rhea" id="RHEA-COMP:17340"/>
        <dbReference type="ChEBI" id="CHEBI:33019"/>
        <dbReference type="ChEBI" id="CHEBI:61560"/>
        <dbReference type="ChEBI" id="CHEBI:173112"/>
        <dbReference type="EC" id="2.7.7.49"/>
    </reaction>
</comment>
<dbReference type="GO" id="GO:0006508">
    <property type="term" value="P:proteolysis"/>
    <property type="evidence" value="ECO:0007669"/>
    <property type="project" value="UniProtKB-KW"/>
</dbReference>
<proteinExistence type="predicted"/>
<dbReference type="GO" id="GO:0003887">
    <property type="term" value="F:DNA-directed DNA polymerase activity"/>
    <property type="evidence" value="ECO:0007669"/>
    <property type="project" value="UniProtKB-KW"/>
</dbReference>
<keyword evidence="12" id="KW-0067">ATP-binding</keyword>
<evidence type="ECO:0000256" key="11">
    <source>
        <dbReference type="ARBA" id="ARBA00022801"/>
    </source>
</evidence>
<keyword evidence="8" id="KW-0547">Nucleotide-binding</keyword>
<keyword evidence="17" id="KW-0808">Transferase</keyword>
<dbReference type="Pfam" id="PF25597">
    <property type="entry name" value="SH3_retrovirus"/>
    <property type="match status" value="1"/>
</dbReference>
<feature type="domain" description="Integrase catalytic" evidence="23">
    <location>
        <begin position="310"/>
        <end position="481"/>
    </location>
</feature>
<evidence type="ECO:0000256" key="6">
    <source>
        <dbReference type="ARBA" id="ARBA00022722"/>
    </source>
</evidence>
<evidence type="ECO:0000256" key="21">
    <source>
        <dbReference type="ARBA" id="ARBA00048173"/>
    </source>
</evidence>
<accession>A0AAD5UPM8</accession>
<reference evidence="24" key="1">
    <citation type="submission" date="2022-07" db="EMBL/GenBank/DDBJ databases">
        <title>Genome Sequence of Physisporinus lineatus.</title>
        <authorList>
            <person name="Buettner E."/>
        </authorList>
    </citation>
    <scope>NUCLEOTIDE SEQUENCE</scope>
    <source>
        <strain evidence="24">VT162</strain>
    </source>
</reference>
<evidence type="ECO:0000256" key="15">
    <source>
        <dbReference type="ARBA" id="ARBA00022908"/>
    </source>
</evidence>
<evidence type="ECO:0000256" key="5">
    <source>
        <dbReference type="ARBA" id="ARBA00022695"/>
    </source>
</evidence>
<dbReference type="AlphaFoldDB" id="A0AAD5UPM8"/>
<keyword evidence="2" id="KW-0815">Transposition</keyword>
<dbReference type="GO" id="GO:0004519">
    <property type="term" value="F:endonuclease activity"/>
    <property type="evidence" value="ECO:0007669"/>
    <property type="project" value="UniProtKB-KW"/>
</dbReference>
<dbReference type="InterPro" id="IPR013103">
    <property type="entry name" value="RVT_2"/>
</dbReference>
<comment type="function">
    <text evidence="1">The aspartyl protease (PR) mediates the proteolytic cleavages of the Gag and Gag-Pol polyproteins after assembly of the VLP.</text>
</comment>
<evidence type="ECO:0000256" key="8">
    <source>
        <dbReference type="ARBA" id="ARBA00022741"/>
    </source>
</evidence>
<dbReference type="InterPro" id="IPR039537">
    <property type="entry name" value="Retrotran_Ty1/copia-like"/>
</dbReference>
<evidence type="ECO:0000256" key="4">
    <source>
        <dbReference type="ARBA" id="ARBA00022670"/>
    </source>
</evidence>
<evidence type="ECO:0000256" key="16">
    <source>
        <dbReference type="ARBA" id="ARBA00022918"/>
    </source>
</evidence>
<keyword evidence="18" id="KW-0917">Virion maturation</keyword>
<dbReference type="CDD" id="cd09272">
    <property type="entry name" value="RNase_HI_RT_Ty1"/>
    <property type="match status" value="1"/>
</dbReference>
<evidence type="ECO:0000256" key="14">
    <source>
        <dbReference type="ARBA" id="ARBA00022884"/>
    </source>
</evidence>
<keyword evidence="16" id="KW-0695">RNA-directed DNA polymerase</keyword>
<evidence type="ECO:0000256" key="1">
    <source>
        <dbReference type="ARBA" id="ARBA00002180"/>
    </source>
</evidence>
<dbReference type="Pfam" id="PF07727">
    <property type="entry name" value="RVT_2"/>
    <property type="match status" value="1"/>
</dbReference>
<keyword evidence="9" id="KW-0064">Aspartyl protease</keyword>
<evidence type="ECO:0000256" key="22">
    <source>
        <dbReference type="ARBA" id="ARBA00049244"/>
    </source>
</evidence>
<evidence type="ECO:0000256" key="3">
    <source>
        <dbReference type="ARBA" id="ARBA00022612"/>
    </source>
</evidence>
<dbReference type="SUPFAM" id="SSF56672">
    <property type="entry name" value="DNA/RNA polymerases"/>
    <property type="match status" value="1"/>
</dbReference>
<evidence type="ECO:0000256" key="19">
    <source>
        <dbReference type="ARBA" id="ARBA00023172"/>
    </source>
</evidence>
<sequence>MILPTRAGQKTYWASSGLPTIWSTPTIGYGGYLKCTSAQATSSTTQASTSTTTTPVASTASIVEITSDDELWASSAALPSSLFENSLAVIDCSDLDDGYNDFEELYASAVVVEALATPTESPSEIYDSGASRHMSPFREKFTNFRPIPTRQIRAANSHNFQAYGISDVVVKAPNGETTSKLLLKDTLYAPQMHATLVSLGRFDQNGFSILIHGGYLSIRAPNRQKIAAIPIDPGGLYRVTSCESASSASSPGFSLYDLHRRFGHVSYTYLKRMIASGDLKGIKIDPDQMSETECSSCVKAKITRAPIAKVRASPRAQAFGDILHMDVWGPAQTRTINHNFYTLTLIDDATRWLEAPLMKTKDEAFPKYIAFQTLTKTQHGITFKVLHSDRGGEFLSTEFTKYLQSEGTERRLTVHDTPEHNGVAERSHRMIFEMVRACMTGTGTPKWLWGEAHQYAVYVYNRTPHSAISFKSPYELRFGTPPDLSQIYSWATPCYIKIVASDKLADRAEEGLYLGPDSTSNGFRMYWPRRKVISVERNVIFSSRPTSPVEGEYDIQLPRTDEKLVPSPSPPIPLPEVISEPIDPNIVTGKRARKQSEKARLVTQGIGLLGEEIEDNEVDEAYVVANLPNIASKVMMQDPRTVKEAMGLPDAPQWWESMIVEISRLMERKAWTYVYPPKGANIIGSRFVHARKRNANNEVIVYRSRLVAQGFSQVEGVDYIFDDTFAPVARMESSRAMCALAASMGWEIDQIDVKSAYLYGRMDEGEEIYLRPPHGFPLPNIKPGQVMKLDACIYGLKQAGRRWYKKFCSIMAKIGLDRSNFDQALFFRHLANGTLLAILVHVDDGTMIAPTKRHMVEFKRRIMAEVECVDSGELSWMLGIEIRRDRVAHTISFTQRAYIDQILARYNLDNVRPLVTPVDPHVTLDSSLCATTPSDIAFMQDKPYCEALGALMYASVGTRPDITFAVASLARFSQNPGPAHWTALKRVFAYLKGTRDFWLTVGGRECKLVGFSDADGMSQEGRHPISGYAYILGGAISWSSKRQDLVTLSTTEAEFVSLTHAAKEAIWLKNLLGEVFPKTPFMPVTLNCDNQGAIALTKDDRFHARTKHIDIRFRFIRQCVEKKEMQVIYCPTEDMVADILTKGLPLVKTKRFASLMGLGTV</sequence>
<dbReference type="InterPro" id="IPR043502">
    <property type="entry name" value="DNA/RNA_pol_sf"/>
</dbReference>
<dbReference type="GO" id="GO:0004190">
    <property type="term" value="F:aspartic-type endopeptidase activity"/>
    <property type="evidence" value="ECO:0007669"/>
    <property type="project" value="UniProtKB-KW"/>
</dbReference>
<dbReference type="Gene3D" id="3.30.420.10">
    <property type="entry name" value="Ribonuclease H-like superfamily/Ribonuclease H"/>
    <property type="match status" value="1"/>
</dbReference>
<dbReference type="SUPFAM" id="SSF53098">
    <property type="entry name" value="Ribonuclease H-like"/>
    <property type="match status" value="1"/>
</dbReference>
<dbReference type="GO" id="GO:0046872">
    <property type="term" value="F:metal ion binding"/>
    <property type="evidence" value="ECO:0007669"/>
    <property type="project" value="UniProtKB-KW"/>
</dbReference>
<dbReference type="Pfam" id="PF13976">
    <property type="entry name" value="gag_pre-integrs"/>
    <property type="match status" value="1"/>
</dbReference>
<keyword evidence="7" id="KW-0479">Metal-binding</keyword>
<keyword evidence="6" id="KW-0540">Nuclease</keyword>
<dbReference type="InterPro" id="IPR054722">
    <property type="entry name" value="PolX-like_BBD"/>
</dbReference>
<dbReference type="GO" id="GO:0015074">
    <property type="term" value="P:DNA integration"/>
    <property type="evidence" value="ECO:0007669"/>
    <property type="project" value="UniProtKB-KW"/>
</dbReference>
<evidence type="ECO:0000256" key="13">
    <source>
        <dbReference type="ARBA" id="ARBA00022842"/>
    </source>
</evidence>
<evidence type="ECO:0000256" key="9">
    <source>
        <dbReference type="ARBA" id="ARBA00022750"/>
    </source>
</evidence>
<evidence type="ECO:0000256" key="17">
    <source>
        <dbReference type="ARBA" id="ARBA00022932"/>
    </source>
</evidence>
<organism evidence="24 25">
    <name type="scientific">Meripilus lineatus</name>
    <dbReference type="NCBI Taxonomy" id="2056292"/>
    <lineage>
        <taxon>Eukaryota</taxon>
        <taxon>Fungi</taxon>
        <taxon>Dikarya</taxon>
        <taxon>Basidiomycota</taxon>
        <taxon>Agaricomycotina</taxon>
        <taxon>Agaricomycetes</taxon>
        <taxon>Polyporales</taxon>
        <taxon>Meripilaceae</taxon>
        <taxon>Meripilus</taxon>
    </lineage>
</organism>
<dbReference type="InterPro" id="IPR001584">
    <property type="entry name" value="Integrase_cat-core"/>
</dbReference>
<dbReference type="GO" id="GO:0003964">
    <property type="term" value="F:RNA-directed DNA polymerase activity"/>
    <property type="evidence" value="ECO:0007669"/>
    <property type="project" value="UniProtKB-KW"/>
</dbReference>
<keyword evidence="11" id="KW-0378">Hydrolase</keyword>
<keyword evidence="4" id="KW-0645">Protease</keyword>
<evidence type="ECO:0000256" key="18">
    <source>
        <dbReference type="ARBA" id="ARBA00023113"/>
    </source>
</evidence>
<evidence type="ECO:0000256" key="20">
    <source>
        <dbReference type="ARBA" id="ARBA00023268"/>
    </source>
</evidence>
<keyword evidence="17" id="KW-0239">DNA-directed DNA polymerase</keyword>
<keyword evidence="5" id="KW-0548">Nucleotidyltransferase</keyword>
<comment type="catalytic activity">
    <reaction evidence="22">
        <text>DNA(n) + a 2'-deoxyribonucleoside 5'-triphosphate = DNA(n+1) + diphosphate</text>
        <dbReference type="Rhea" id="RHEA:22508"/>
        <dbReference type="Rhea" id="RHEA-COMP:17339"/>
        <dbReference type="Rhea" id="RHEA-COMP:17340"/>
        <dbReference type="ChEBI" id="CHEBI:33019"/>
        <dbReference type="ChEBI" id="CHEBI:61560"/>
        <dbReference type="ChEBI" id="CHEBI:173112"/>
        <dbReference type="EC" id="2.7.7.7"/>
    </reaction>
</comment>
<dbReference type="GO" id="GO:0005634">
    <property type="term" value="C:nucleus"/>
    <property type="evidence" value="ECO:0007669"/>
    <property type="project" value="UniProtKB-ARBA"/>
</dbReference>
<gene>
    <name evidence="24" type="ORF">NLI96_g12605</name>
</gene>
<dbReference type="GO" id="GO:0005524">
    <property type="term" value="F:ATP binding"/>
    <property type="evidence" value="ECO:0007669"/>
    <property type="project" value="UniProtKB-KW"/>
</dbReference>
<dbReference type="EMBL" id="JANAWD010001128">
    <property type="protein sequence ID" value="KAJ3474184.1"/>
    <property type="molecule type" value="Genomic_DNA"/>
</dbReference>
<evidence type="ECO:0000313" key="25">
    <source>
        <dbReference type="Proteomes" id="UP001212997"/>
    </source>
</evidence>
<name>A0AAD5UPM8_9APHY</name>
<keyword evidence="19" id="KW-0233">DNA recombination</keyword>
<evidence type="ECO:0000256" key="12">
    <source>
        <dbReference type="ARBA" id="ARBA00022840"/>
    </source>
</evidence>
<evidence type="ECO:0000259" key="23">
    <source>
        <dbReference type="PROSITE" id="PS50994"/>
    </source>
</evidence>
<dbReference type="PANTHER" id="PTHR42648:SF11">
    <property type="entry name" value="TRANSPOSON TY4-P GAG-POL POLYPROTEIN"/>
    <property type="match status" value="1"/>
</dbReference>
<keyword evidence="14" id="KW-0694">RNA-binding</keyword>
<keyword evidence="25" id="KW-1185">Reference proteome</keyword>
<keyword evidence="15" id="KW-0229">DNA integration</keyword>
<comment type="caution">
    <text evidence="24">The sequence shown here is derived from an EMBL/GenBank/DDBJ whole genome shotgun (WGS) entry which is preliminary data.</text>
</comment>
<keyword evidence="13" id="KW-0460">Magnesium</keyword>
<dbReference type="InterPro" id="IPR036397">
    <property type="entry name" value="RNaseH_sf"/>
</dbReference>
<dbReference type="Pfam" id="PF22936">
    <property type="entry name" value="Pol_BBD"/>
    <property type="match status" value="1"/>
</dbReference>
<dbReference type="PROSITE" id="PS50994">
    <property type="entry name" value="INTEGRASE"/>
    <property type="match status" value="1"/>
</dbReference>
<dbReference type="GO" id="GO:0032196">
    <property type="term" value="P:transposition"/>
    <property type="evidence" value="ECO:0007669"/>
    <property type="project" value="UniProtKB-KW"/>
</dbReference>
<keyword evidence="20" id="KW-0511">Multifunctional enzyme</keyword>
<dbReference type="Proteomes" id="UP001212997">
    <property type="component" value="Unassembled WGS sequence"/>
</dbReference>
<evidence type="ECO:0000256" key="2">
    <source>
        <dbReference type="ARBA" id="ARBA00022578"/>
    </source>
</evidence>
<evidence type="ECO:0000256" key="10">
    <source>
        <dbReference type="ARBA" id="ARBA00022759"/>
    </source>
</evidence>
<protein>
    <recommendedName>
        <fullName evidence="23">Integrase catalytic domain-containing protein</fullName>
    </recommendedName>
</protein>
<evidence type="ECO:0000256" key="7">
    <source>
        <dbReference type="ARBA" id="ARBA00022723"/>
    </source>
</evidence>
<evidence type="ECO:0000313" key="24">
    <source>
        <dbReference type="EMBL" id="KAJ3474184.1"/>
    </source>
</evidence>
<keyword evidence="10" id="KW-0255">Endonuclease</keyword>
<dbReference type="InterPro" id="IPR012337">
    <property type="entry name" value="RNaseH-like_sf"/>
</dbReference>
<dbReference type="InterPro" id="IPR025724">
    <property type="entry name" value="GAG-pre-integrase_dom"/>
</dbReference>
<keyword evidence="3" id="KW-1188">Viral release from host cell</keyword>
<dbReference type="GO" id="GO:0003723">
    <property type="term" value="F:RNA binding"/>
    <property type="evidence" value="ECO:0007669"/>
    <property type="project" value="UniProtKB-KW"/>
</dbReference>
<dbReference type="PANTHER" id="PTHR42648">
    <property type="entry name" value="TRANSPOSASE, PUTATIVE-RELATED"/>
    <property type="match status" value="1"/>
</dbReference>
<dbReference type="InterPro" id="IPR057670">
    <property type="entry name" value="SH3_retrovirus"/>
</dbReference>
<dbReference type="GO" id="GO:0006310">
    <property type="term" value="P:DNA recombination"/>
    <property type="evidence" value="ECO:0007669"/>
    <property type="project" value="UniProtKB-KW"/>
</dbReference>